<reference evidence="2 3" key="1">
    <citation type="journal article" date="2017" name="Environ. Microbiol.">
        <title>Genomic and physiological analyses of 'Reinekea forsetii' reveal a versatile opportunistic lifestyle during spring algae blooms.</title>
        <authorList>
            <person name="Avci B."/>
            <person name="Hahnke R.L."/>
            <person name="Chafee M."/>
            <person name="Fischer T."/>
            <person name="Gruber-Vodicka H."/>
            <person name="Tegetmeyer H.E."/>
            <person name="Harder J."/>
            <person name="Fuchs B.M."/>
            <person name="Amann R.I."/>
            <person name="Teeling H."/>
        </authorList>
    </citation>
    <scope>NUCLEOTIDE SEQUENCE [LARGE SCALE GENOMIC DNA]</scope>
    <source>
        <strain evidence="2 3">Hel1_31_D35</strain>
    </source>
</reference>
<dbReference type="GO" id="GO:0003746">
    <property type="term" value="F:translation elongation factor activity"/>
    <property type="evidence" value="ECO:0007669"/>
    <property type="project" value="UniProtKB-KW"/>
</dbReference>
<evidence type="ECO:0000313" key="3">
    <source>
        <dbReference type="Proteomes" id="UP000229757"/>
    </source>
</evidence>
<keyword evidence="2" id="KW-0251">Elongation factor</keyword>
<accession>A0A2K8KMF7</accession>
<sequence>MQYRDRPYLKVPEQNKATLSFCDPTHRQLNAWVNDLPMANMGEASRQLYHAVIECNQLKVSDAARIELMDLLRGPIHFVCQQLNARYLNQGVVLDDQQRKVANLAQALHNHLGVGYKIIIQNLLAQGGNRHKSLLARSVHRALNELLPTILRAYQLYLKAPTGIWHEIHQLYQIVSGLNLQNEPIDDAFEDPALNIQQTYLKIVLLGACQPNQLSQRELKTIFTSLGPWATHLVIDEVANEQSVLVINPELDSAPYSRYLIKKTNLTAYLGVNVLPLVRLLHHDHKTLSSTNQGQGLMAVAADFNLSLLAHLIHFWGGMKQRSFSRTATGGELSMAVGLTATHFHIAGGVGFHAALYGSSRQSQTPFASVERNQFHACDTQSIRAQRDVWGHSFDADGADKMSQDEGTEFTSKQPETQPAYGGRLVNVSSRGYCLQWREKPANSLQTGEVVALKEEDLQHWNLGLVRWIRQGTRFGTQMGVELLAPNSQPCGIRQLPKTGPHGDYVRALYIPEITAIGQEASILTPRLAFEVGNKVSVNRGGHQETFQLTKRVLTTGIIGQFHIRAIAQRSGPLQQKTDVDERDHFASLWRQL</sequence>
<name>A0A2K8KMF7_9GAMM</name>
<dbReference type="OrthoDB" id="5724405at2"/>
<dbReference type="AlphaFoldDB" id="A0A2K8KMF7"/>
<dbReference type="EMBL" id="CP011797">
    <property type="protein sequence ID" value="ATX76040.1"/>
    <property type="molecule type" value="Genomic_DNA"/>
</dbReference>
<dbReference type="KEGG" id="rfo:REIFOR_00872"/>
<dbReference type="Proteomes" id="UP000229757">
    <property type="component" value="Chromosome"/>
</dbReference>
<gene>
    <name evidence="2" type="ORF">REIFOR_00872</name>
</gene>
<feature type="region of interest" description="Disordered" evidence="1">
    <location>
        <begin position="402"/>
        <end position="422"/>
    </location>
</feature>
<evidence type="ECO:0000256" key="1">
    <source>
        <dbReference type="SAM" id="MobiDB-lite"/>
    </source>
</evidence>
<dbReference type="RefSeq" id="WP_100256411.1">
    <property type="nucleotide sequence ID" value="NZ_CP011797.1"/>
</dbReference>
<keyword evidence="3" id="KW-1185">Reference proteome</keyword>
<keyword evidence="2" id="KW-0648">Protein biosynthesis</keyword>
<evidence type="ECO:0000313" key="2">
    <source>
        <dbReference type="EMBL" id="ATX76040.1"/>
    </source>
</evidence>
<protein>
    <submittedName>
        <fullName evidence="2">GTPase-translation elongation factor</fullName>
    </submittedName>
</protein>
<organism evidence="2 3">
    <name type="scientific">Reinekea forsetii</name>
    <dbReference type="NCBI Taxonomy" id="1336806"/>
    <lineage>
        <taxon>Bacteria</taxon>
        <taxon>Pseudomonadati</taxon>
        <taxon>Pseudomonadota</taxon>
        <taxon>Gammaproteobacteria</taxon>
        <taxon>Oceanospirillales</taxon>
        <taxon>Saccharospirillaceae</taxon>
        <taxon>Reinekea</taxon>
    </lineage>
</organism>
<proteinExistence type="predicted"/>